<feature type="signal peptide" evidence="3">
    <location>
        <begin position="1"/>
        <end position="27"/>
    </location>
</feature>
<protein>
    <submittedName>
        <fullName evidence="5">Thiol:disulfide interchange protein</fullName>
    </submittedName>
</protein>
<evidence type="ECO:0000256" key="3">
    <source>
        <dbReference type="SAM" id="SignalP"/>
    </source>
</evidence>
<organism evidence="5 6">
    <name type="scientific">Commensalibacter intestini</name>
    <dbReference type="NCBI Taxonomy" id="479936"/>
    <lineage>
        <taxon>Bacteria</taxon>
        <taxon>Pseudomonadati</taxon>
        <taxon>Pseudomonadota</taxon>
        <taxon>Alphaproteobacteria</taxon>
        <taxon>Acetobacterales</taxon>
        <taxon>Acetobacteraceae</taxon>
    </lineage>
</organism>
<evidence type="ECO:0000313" key="6">
    <source>
        <dbReference type="Proteomes" id="UP000194946"/>
    </source>
</evidence>
<comment type="similarity">
    <text evidence="2">Belongs to the thioredoxin family. DsbA subfamily.</text>
</comment>
<comment type="caution">
    <text evidence="5">The sequence shown here is derived from an EMBL/GenBank/DDBJ whole genome shotgun (WGS) entry which is preliminary data.</text>
</comment>
<name>A0A251ZW03_9PROT</name>
<dbReference type="Proteomes" id="UP000194946">
    <property type="component" value="Unassembled WGS sequence"/>
</dbReference>
<dbReference type="SUPFAM" id="SSF52833">
    <property type="entry name" value="Thioredoxin-like"/>
    <property type="match status" value="1"/>
</dbReference>
<dbReference type="AlphaFoldDB" id="A0A251ZW03"/>
<accession>A0A251ZW03</accession>
<evidence type="ECO:0000259" key="4">
    <source>
        <dbReference type="PROSITE" id="PS51352"/>
    </source>
</evidence>
<keyword evidence="6" id="KW-1185">Reference proteome</keyword>
<dbReference type="PANTHER" id="PTHR13887:SF56">
    <property type="entry name" value="THIOREDOXIN-LIKE REDUCTASE RV2466C"/>
    <property type="match status" value="1"/>
</dbReference>
<feature type="chain" id="PRO_5011459988" evidence="3">
    <location>
        <begin position="28"/>
        <end position="211"/>
    </location>
</feature>
<proteinExistence type="inferred from homology"/>
<evidence type="ECO:0000256" key="1">
    <source>
        <dbReference type="ARBA" id="ARBA00003565"/>
    </source>
</evidence>
<comment type="function">
    <text evidence="1">May be required for disulfide bond formation in some proteins.</text>
</comment>
<evidence type="ECO:0000256" key="2">
    <source>
        <dbReference type="ARBA" id="ARBA00005791"/>
    </source>
</evidence>
<reference evidence="6" key="1">
    <citation type="submission" date="2014-06" db="EMBL/GenBank/DDBJ databases">
        <authorList>
            <person name="Winans N.J."/>
            <person name="Newell P.D."/>
            <person name="Douglas A.E."/>
        </authorList>
    </citation>
    <scope>NUCLEOTIDE SEQUENCE [LARGE SCALE GENOMIC DNA]</scope>
    <source>
        <strain evidence="6">DmL_052</strain>
    </source>
</reference>
<dbReference type="InterPro" id="IPR013766">
    <property type="entry name" value="Thioredoxin_domain"/>
</dbReference>
<dbReference type="InterPro" id="IPR012336">
    <property type="entry name" value="Thioredoxin-like_fold"/>
</dbReference>
<evidence type="ECO:0000313" key="5">
    <source>
        <dbReference type="EMBL" id="OUI78855.1"/>
    </source>
</evidence>
<sequence length="211" mass="23483">MPITRRFFLGTAIPAVTLFASNLQARAAQISPNFMAPRALGNPNAKVHVQEWFSLTCAHCGRFAQTVFPEVEKQYINTGKVYYIFRDFPLDKIALMAAIVARSLPVDQYKPFVFALLDNLDQWAFKEGADPAKELQKYATLAGMNAATFDQVVNDSALRDAILTEIKQAEDKYKIDSTPTFIFNNQPVVGELTIEDFGKQVTSALSRPATP</sequence>
<feature type="domain" description="Thioredoxin" evidence="4">
    <location>
        <begin position="7"/>
        <end position="207"/>
    </location>
</feature>
<dbReference type="RefSeq" id="WP_086631978.1">
    <property type="nucleotide sequence ID" value="NZ_JOPB01000003.1"/>
</dbReference>
<dbReference type="PANTHER" id="PTHR13887">
    <property type="entry name" value="GLUTATHIONE S-TRANSFERASE KAPPA"/>
    <property type="match status" value="1"/>
</dbReference>
<keyword evidence="3" id="KW-0732">Signal</keyword>
<dbReference type="Pfam" id="PF13462">
    <property type="entry name" value="Thioredoxin_4"/>
    <property type="match status" value="1"/>
</dbReference>
<dbReference type="Gene3D" id="3.40.30.10">
    <property type="entry name" value="Glutaredoxin"/>
    <property type="match status" value="1"/>
</dbReference>
<dbReference type="EMBL" id="JOPB01000003">
    <property type="protein sequence ID" value="OUI78855.1"/>
    <property type="molecule type" value="Genomic_DNA"/>
</dbReference>
<dbReference type="PROSITE" id="PS51352">
    <property type="entry name" value="THIOREDOXIN_2"/>
    <property type="match status" value="1"/>
</dbReference>
<dbReference type="InterPro" id="IPR036249">
    <property type="entry name" value="Thioredoxin-like_sf"/>
</dbReference>
<gene>
    <name evidence="5" type="ORF">HK18_05500</name>
</gene>